<name>A0A3D9VDS5_THECX</name>
<dbReference type="NCBIfam" id="NF006767">
    <property type="entry name" value="PRK09289.1"/>
    <property type="match status" value="1"/>
</dbReference>
<feature type="domain" description="Lumazine-binding" evidence="12">
    <location>
        <begin position="24"/>
        <end position="121"/>
    </location>
</feature>
<feature type="repeat" description="Lumazine-binding" evidence="11">
    <location>
        <begin position="24"/>
        <end position="121"/>
    </location>
</feature>
<comment type="subunit">
    <text evidence="4">Homotrimer.</text>
</comment>
<evidence type="ECO:0000256" key="7">
    <source>
        <dbReference type="ARBA" id="ARBA00022619"/>
    </source>
</evidence>
<protein>
    <recommendedName>
        <fullName evidence="6 10">Riboflavin synthase</fullName>
        <ecNumber evidence="5 10">2.5.1.9</ecNumber>
    </recommendedName>
</protein>
<comment type="catalytic activity">
    <reaction evidence="1">
        <text>2 6,7-dimethyl-8-(1-D-ribityl)lumazine + H(+) = 5-amino-6-(D-ribitylamino)uracil + riboflavin</text>
        <dbReference type="Rhea" id="RHEA:20772"/>
        <dbReference type="ChEBI" id="CHEBI:15378"/>
        <dbReference type="ChEBI" id="CHEBI:15934"/>
        <dbReference type="ChEBI" id="CHEBI:57986"/>
        <dbReference type="ChEBI" id="CHEBI:58201"/>
        <dbReference type="EC" id="2.5.1.9"/>
    </reaction>
</comment>
<dbReference type="EC" id="2.5.1.9" evidence="5 10"/>
<dbReference type="InterPro" id="IPR023366">
    <property type="entry name" value="ATP_synth_asu-like_sf"/>
</dbReference>
<dbReference type="InterPro" id="IPR017938">
    <property type="entry name" value="Riboflavin_synthase-like_b-brl"/>
</dbReference>
<evidence type="ECO:0000256" key="1">
    <source>
        <dbReference type="ARBA" id="ARBA00000968"/>
    </source>
</evidence>
<accession>A0A3D9VDS5</accession>
<comment type="caution">
    <text evidence="13">The sequence shown here is derived from an EMBL/GenBank/DDBJ whole genome shotgun (WGS) entry which is preliminary data.</text>
</comment>
<dbReference type="Proteomes" id="UP000256485">
    <property type="component" value="Unassembled WGS sequence"/>
</dbReference>
<dbReference type="PANTHER" id="PTHR21098:SF12">
    <property type="entry name" value="RIBOFLAVIN SYNTHASE"/>
    <property type="match status" value="1"/>
</dbReference>
<evidence type="ECO:0000313" key="13">
    <source>
        <dbReference type="EMBL" id="REF38300.1"/>
    </source>
</evidence>
<dbReference type="AlphaFoldDB" id="A0A3D9VDS5"/>
<dbReference type="InterPro" id="IPR026017">
    <property type="entry name" value="Lumazine-bd_dom"/>
</dbReference>
<dbReference type="EMBL" id="QTUC01000001">
    <property type="protein sequence ID" value="REF38300.1"/>
    <property type="molecule type" value="Genomic_DNA"/>
</dbReference>
<evidence type="ECO:0000256" key="8">
    <source>
        <dbReference type="ARBA" id="ARBA00022679"/>
    </source>
</evidence>
<feature type="repeat" description="Lumazine-binding" evidence="11">
    <location>
        <begin position="122"/>
        <end position="221"/>
    </location>
</feature>
<gene>
    <name evidence="13" type="ORF">DFJ64_3775</name>
</gene>
<dbReference type="InterPro" id="IPR001783">
    <property type="entry name" value="Lumazine-bd"/>
</dbReference>
<dbReference type="FunFam" id="2.40.30.20:FF:000003">
    <property type="entry name" value="Riboflavin synthase, alpha subunit"/>
    <property type="match status" value="1"/>
</dbReference>
<evidence type="ECO:0000259" key="12">
    <source>
        <dbReference type="PROSITE" id="PS51177"/>
    </source>
</evidence>
<keyword evidence="14" id="KW-1185">Reference proteome</keyword>
<comment type="function">
    <text evidence="2">Catalyzes the dismutation of two molecules of 6,7-dimethyl-8-ribityllumazine, resulting in the formation of riboflavin and 5-amino-6-(D-ribitylamino)uracil.</text>
</comment>
<dbReference type="NCBIfam" id="NF009566">
    <property type="entry name" value="PRK13020.1"/>
    <property type="match status" value="1"/>
</dbReference>
<dbReference type="CDD" id="cd00402">
    <property type="entry name" value="Riboflavin_synthase_like"/>
    <property type="match status" value="1"/>
</dbReference>
<dbReference type="PANTHER" id="PTHR21098">
    <property type="entry name" value="RIBOFLAVIN SYNTHASE ALPHA CHAIN"/>
    <property type="match status" value="1"/>
</dbReference>
<evidence type="ECO:0000256" key="10">
    <source>
        <dbReference type="NCBIfam" id="TIGR00187"/>
    </source>
</evidence>
<sequence>MGVRDPVLTRSPLEPDEGRTGTRVFTGIIEELGEVVDLDRLADSARLTVRGRRVVADTRPGDSIAVDGCCLTVVDLEPDDGRCTVDVMAETLERTTLGTLRLGQRVNLERAVRADGRLGGHLVQGHIDGTGQIRRREHTPRWDLLEVAIPARLCRYVAEKGSIAVDGVSLTVVEVRDHPEPAFTVSLIPTTLALTTLGHKQPGDAVNLEVDVLAKYVERLLTTSRTPDAVPAVAAEGVRA</sequence>
<evidence type="ECO:0000256" key="5">
    <source>
        <dbReference type="ARBA" id="ARBA00012827"/>
    </source>
</evidence>
<dbReference type="SUPFAM" id="SSF63380">
    <property type="entry name" value="Riboflavin synthase domain-like"/>
    <property type="match status" value="2"/>
</dbReference>
<keyword evidence="9" id="KW-0677">Repeat</keyword>
<proteinExistence type="predicted"/>
<evidence type="ECO:0000256" key="3">
    <source>
        <dbReference type="ARBA" id="ARBA00004887"/>
    </source>
</evidence>
<feature type="domain" description="Lumazine-binding" evidence="12">
    <location>
        <begin position="122"/>
        <end position="221"/>
    </location>
</feature>
<dbReference type="Pfam" id="PF00677">
    <property type="entry name" value="Lum_binding"/>
    <property type="match status" value="2"/>
</dbReference>
<evidence type="ECO:0000256" key="4">
    <source>
        <dbReference type="ARBA" id="ARBA00011233"/>
    </source>
</evidence>
<keyword evidence="8" id="KW-0808">Transferase</keyword>
<keyword evidence="7" id="KW-0686">Riboflavin biosynthesis</keyword>
<dbReference type="GO" id="GO:0009231">
    <property type="term" value="P:riboflavin biosynthetic process"/>
    <property type="evidence" value="ECO:0007669"/>
    <property type="project" value="UniProtKB-KW"/>
</dbReference>
<evidence type="ECO:0000256" key="6">
    <source>
        <dbReference type="ARBA" id="ARBA00013950"/>
    </source>
</evidence>
<dbReference type="NCBIfam" id="TIGR00187">
    <property type="entry name" value="ribE"/>
    <property type="match status" value="1"/>
</dbReference>
<dbReference type="GO" id="GO:0004746">
    <property type="term" value="F:riboflavin synthase activity"/>
    <property type="evidence" value="ECO:0007669"/>
    <property type="project" value="UniProtKB-UniRule"/>
</dbReference>
<dbReference type="Gene3D" id="2.40.30.20">
    <property type="match status" value="2"/>
</dbReference>
<dbReference type="PIRSF" id="PIRSF000498">
    <property type="entry name" value="Riboflavin_syn_A"/>
    <property type="match status" value="1"/>
</dbReference>
<reference evidence="13 14" key="1">
    <citation type="submission" date="2018-08" db="EMBL/GenBank/DDBJ databases">
        <title>Sequencing the genomes of 1000 actinobacteria strains.</title>
        <authorList>
            <person name="Klenk H.-P."/>
        </authorList>
    </citation>
    <scope>NUCLEOTIDE SEQUENCE [LARGE SCALE GENOMIC DNA]</scope>
    <source>
        <strain evidence="13 14">DSM 22891</strain>
    </source>
</reference>
<dbReference type="FunFam" id="2.40.30.20:FF:000004">
    <property type="entry name" value="Riboflavin synthase, alpha subunit"/>
    <property type="match status" value="1"/>
</dbReference>
<evidence type="ECO:0000256" key="11">
    <source>
        <dbReference type="PROSITE-ProRule" id="PRU00524"/>
    </source>
</evidence>
<comment type="pathway">
    <text evidence="3">Cofactor biosynthesis; riboflavin biosynthesis; riboflavin from 2-hydroxy-3-oxobutyl phosphate and 5-amino-6-(D-ribitylamino)uracil: step 2/2.</text>
</comment>
<evidence type="ECO:0000256" key="9">
    <source>
        <dbReference type="ARBA" id="ARBA00022737"/>
    </source>
</evidence>
<evidence type="ECO:0000256" key="2">
    <source>
        <dbReference type="ARBA" id="ARBA00002803"/>
    </source>
</evidence>
<organism evidence="13 14">
    <name type="scientific">Thermasporomyces composti</name>
    <dbReference type="NCBI Taxonomy" id="696763"/>
    <lineage>
        <taxon>Bacteria</taxon>
        <taxon>Bacillati</taxon>
        <taxon>Actinomycetota</taxon>
        <taxon>Actinomycetes</taxon>
        <taxon>Propionibacteriales</taxon>
        <taxon>Nocardioidaceae</taxon>
        <taxon>Thermasporomyces</taxon>
    </lineage>
</organism>
<dbReference type="PROSITE" id="PS51177">
    <property type="entry name" value="LUMAZINE_BIND"/>
    <property type="match status" value="2"/>
</dbReference>
<evidence type="ECO:0000313" key="14">
    <source>
        <dbReference type="Proteomes" id="UP000256485"/>
    </source>
</evidence>